<protein>
    <recommendedName>
        <fullName evidence="2">Nitrogen regulatory protein P-II</fullName>
    </recommendedName>
</protein>
<evidence type="ECO:0000256" key="4">
    <source>
        <dbReference type="ARBA" id="ARBA00022741"/>
    </source>
</evidence>
<keyword evidence="6" id="KW-0804">Transcription</keyword>
<dbReference type="PROSITE" id="PS51343">
    <property type="entry name" value="PII_GLNB_DOM"/>
    <property type="match status" value="1"/>
</dbReference>
<accession>A0A1M5GX67</accession>
<feature type="modified residue" description="O-UMP-tyrosine" evidence="7">
    <location>
        <position position="51"/>
    </location>
</feature>
<comment type="subunit">
    <text evidence="1">Homotrimer.</text>
</comment>
<dbReference type="PIRSF" id="PIRSF039144">
    <property type="entry name" value="GlnB"/>
    <property type="match status" value="1"/>
</dbReference>
<dbReference type="STRING" id="2017.SAMN05444320_106304"/>
<dbReference type="InterPro" id="IPR002187">
    <property type="entry name" value="N-reg_PII"/>
</dbReference>
<dbReference type="InterPro" id="IPR017918">
    <property type="entry name" value="N-reg_PII_CS"/>
</dbReference>
<dbReference type="AlphaFoldDB" id="A0A1M5GX67"/>
<reference evidence="10 11" key="1">
    <citation type="submission" date="2016-11" db="EMBL/GenBank/DDBJ databases">
        <authorList>
            <person name="Jaros S."/>
            <person name="Januszkiewicz K."/>
            <person name="Wedrychowicz H."/>
        </authorList>
    </citation>
    <scope>NUCLEOTIDE SEQUENCE [LARGE SCALE GENOMIC DNA]</scope>
    <source>
        <strain evidence="10 11">DSM 44523</strain>
    </source>
</reference>
<dbReference type="OrthoDB" id="9802729at2"/>
<dbReference type="Gene3D" id="3.30.70.120">
    <property type="match status" value="1"/>
</dbReference>
<evidence type="ECO:0000313" key="10">
    <source>
        <dbReference type="EMBL" id="SHG08313.1"/>
    </source>
</evidence>
<dbReference type="EMBL" id="FQVN01000006">
    <property type="protein sequence ID" value="SHG08313.1"/>
    <property type="molecule type" value="Genomic_DNA"/>
</dbReference>
<proteinExistence type="inferred from homology"/>
<evidence type="ECO:0000256" key="1">
    <source>
        <dbReference type="ARBA" id="ARBA00011233"/>
    </source>
</evidence>
<evidence type="ECO:0000256" key="8">
    <source>
        <dbReference type="PIRSR" id="PIRSR602187-50"/>
    </source>
</evidence>
<dbReference type="InterPro" id="IPR011322">
    <property type="entry name" value="N-reg_PII-like_a/b"/>
</dbReference>
<evidence type="ECO:0000256" key="2">
    <source>
        <dbReference type="ARBA" id="ARBA00015681"/>
    </source>
</evidence>
<dbReference type="Proteomes" id="UP000184501">
    <property type="component" value="Unassembled WGS sequence"/>
</dbReference>
<dbReference type="PROSITE" id="PS00638">
    <property type="entry name" value="PII_GLNB_CTER"/>
    <property type="match status" value="1"/>
</dbReference>
<keyword evidence="5" id="KW-0805">Transcription regulation</keyword>
<comment type="similarity">
    <text evidence="9">Belongs to the P(II) protein family.</text>
</comment>
<dbReference type="SMART" id="SM00938">
    <property type="entry name" value="P-II"/>
    <property type="match status" value="1"/>
</dbReference>
<keyword evidence="11" id="KW-1185">Reference proteome</keyword>
<keyword evidence="3 8" id="KW-0597">Phosphoprotein</keyword>
<dbReference type="Pfam" id="PF00543">
    <property type="entry name" value="P-II"/>
    <property type="match status" value="1"/>
</dbReference>
<evidence type="ECO:0000256" key="6">
    <source>
        <dbReference type="ARBA" id="ARBA00023163"/>
    </source>
</evidence>
<dbReference type="GO" id="GO:0030234">
    <property type="term" value="F:enzyme regulator activity"/>
    <property type="evidence" value="ECO:0007669"/>
    <property type="project" value="InterPro"/>
</dbReference>
<dbReference type="SUPFAM" id="SSF54913">
    <property type="entry name" value="GlnB-like"/>
    <property type="match status" value="1"/>
</dbReference>
<dbReference type="RefSeq" id="WP_073485534.1">
    <property type="nucleotide sequence ID" value="NZ_FQVN01000006.1"/>
</dbReference>
<evidence type="ECO:0000256" key="9">
    <source>
        <dbReference type="RuleBase" id="RU003936"/>
    </source>
</evidence>
<dbReference type="InterPro" id="IPR015867">
    <property type="entry name" value="N-reg_PII/ATP_PRibTrfase_C"/>
</dbReference>
<evidence type="ECO:0000256" key="5">
    <source>
        <dbReference type="ARBA" id="ARBA00023015"/>
    </source>
</evidence>
<dbReference type="PROSITE" id="PS00496">
    <property type="entry name" value="PII_GLNB_UMP"/>
    <property type="match status" value="1"/>
</dbReference>
<evidence type="ECO:0000256" key="3">
    <source>
        <dbReference type="ARBA" id="ARBA00022553"/>
    </source>
</evidence>
<gene>
    <name evidence="10" type="ORF">SAMN05444320_106304</name>
</gene>
<dbReference type="PRINTS" id="PR00340">
    <property type="entry name" value="PIIGLNB"/>
</dbReference>
<dbReference type="GO" id="GO:0005829">
    <property type="term" value="C:cytosol"/>
    <property type="evidence" value="ECO:0007669"/>
    <property type="project" value="TreeGrafter"/>
</dbReference>
<dbReference type="GO" id="GO:0005524">
    <property type="term" value="F:ATP binding"/>
    <property type="evidence" value="ECO:0007669"/>
    <property type="project" value="TreeGrafter"/>
</dbReference>
<evidence type="ECO:0000313" key="11">
    <source>
        <dbReference type="Proteomes" id="UP000184501"/>
    </source>
</evidence>
<name>A0A1M5GX67_STRHI</name>
<dbReference type="InterPro" id="IPR002332">
    <property type="entry name" value="N-reg_PII_urydylation_site"/>
</dbReference>
<evidence type="ECO:0000256" key="7">
    <source>
        <dbReference type="PIRSR" id="PIRSR039144-50"/>
    </source>
</evidence>
<dbReference type="FunFam" id="3.30.70.120:FF:000001">
    <property type="entry name" value="Nitrogen regulatory protein P-II"/>
    <property type="match status" value="1"/>
</dbReference>
<dbReference type="PANTHER" id="PTHR30115:SF11">
    <property type="entry name" value="NITROGEN REGULATORY PROTEIN P-II HOMOLOG"/>
    <property type="match status" value="1"/>
</dbReference>
<dbReference type="PANTHER" id="PTHR30115">
    <property type="entry name" value="NITROGEN REGULATORY PROTEIN P-II"/>
    <property type="match status" value="1"/>
</dbReference>
<sequence length="112" mass="12271">MKLVTAIVKPFVLDDVRTELELLGVLGMTVSEVQGYGRQKGHTEVYRGAEYEVDFVPKTRVEVVVDDSVVDKVVDAVVRAARTGKIGDGKVWVTPVETLVRVRTGERGSDAL</sequence>
<keyword evidence="4" id="KW-0547">Nucleotide-binding</keyword>
<dbReference type="GO" id="GO:0006808">
    <property type="term" value="P:regulation of nitrogen utilization"/>
    <property type="evidence" value="ECO:0007669"/>
    <property type="project" value="InterPro"/>
</dbReference>
<organism evidence="10 11">
    <name type="scientific">Streptoalloteichus hindustanus</name>
    <dbReference type="NCBI Taxonomy" id="2017"/>
    <lineage>
        <taxon>Bacteria</taxon>
        <taxon>Bacillati</taxon>
        <taxon>Actinomycetota</taxon>
        <taxon>Actinomycetes</taxon>
        <taxon>Pseudonocardiales</taxon>
        <taxon>Pseudonocardiaceae</taxon>
        <taxon>Streptoalloteichus</taxon>
    </lineage>
</organism>